<proteinExistence type="predicted"/>
<evidence type="ECO:0000313" key="5">
    <source>
        <dbReference type="EMBL" id="GIM64042.1"/>
    </source>
</evidence>
<dbReference type="AlphaFoldDB" id="A0A919VGK0"/>
<keyword evidence="3" id="KW-0804">Transcription</keyword>
<dbReference type="PANTHER" id="PTHR33204:SF18">
    <property type="entry name" value="TRANSCRIPTIONAL REGULATORY PROTEIN"/>
    <property type="match status" value="1"/>
</dbReference>
<evidence type="ECO:0000259" key="4">
    <source>
        <dbReference type="PROSITE" id="PS51118"/>
    </source>
</evidence>
<dbReference type="Gene3D" id="1.10.10.10">
    <property type="entry name" value="Winged helix-like DNA-binding domain superfamily/Winged helix DNA-binding domain"/>
    <property type="match status" value="1"/>
</dbReference>
<dbReference type="GO" id="GO:0003677">
    <property type="term" value="F:DNA binding"/>
    <property type="evidence" value="ECO:0007669"/>
    <property type="project" value="UniProtKB-KW"/>
</dbReference>
<reference evidence="5" key="1">
    <citation type="submission" date="2021-03" db="EMBL/GenBank/DDBJ databases">
        <title>Whole genome shotgun sequence of Actinoplanes auranticolor NBRC 12245.</title>
        <authorList>
            <person name="Komaki H."/>
            <person name="Tamura T."/>
        </authorList>
    </citation>
    <scope>NUCLEOTIDE SEQUENCE</scope>
    <source>
        <strain evidence="5">NBRC 12245</strain>
    </source>
</reference>
<dbReference type="Proteomes" id="UP000681340">
    <property type="component" value="Unassembled WGS sequence"/>
</dbReference>
<dbReference type="SUPFAM" id="SSF55718">
    <property type="entry name" value="SCP-like"/>
    <property type="match status" value="1"/>
</dbReference>
<dbReference type="PANTHER" id="PTHR33204">
    <property type="entry name" value="TRANSCRIPTIONAL REGULATOR, MARR FAMILY"/>
    <property type="match status" value="1"/>
</dbReference>
<keyword evidence="6" id="KW-1185">Reference proteome</keyword>
<evidence type="ECO:0000256" key="1">
    <source>
        <dbReference type="ARBA" id="ARBA00023015"/>
    </source>
</evidence>
<dbReference type="PROSITE" id="PS51118">
    <property type="entry name" value="HTH_HXLR"/>
    <property type="match status" value="1"/>
</dbReference>
<dbReference type="InterPro" id="IPR036388">
    <property type="entry name" value="WH-like_DNA-bd_sf"/>
</dbReference>
<keyword evidence="2" id="KW-0238">DNA-binding</keyword>
<dbReference type="InterPro" id="IPR002577">
    <property type="entry name" value="HTH_HxlR"/>
</dbReference>
<dbReference type="Gene3D" id="3.30.1050.10">
    <property type="entry name" value="SCP2 sterol-binding domain"/>
    <property type="match status" value="1"/>
</dbReference>
<dbReference type="Pfam" id="PF01638">
    <property type="entry name" value="HxlR"/>
    <property type="match status" value="1"/>
</dbReference>
<dbReference type="SUPFAM" id="SSF46785">
    <property type="entry name" value="Winged helix' DNA-binding domain"/>
    <property type="match status" value="1"/>
</dbReference>
<evidence type="ECO:0000313" key="6">
    <source>
        <dbReference type="Proteomes" id="UP000681340"/>
    </source>
</evidence>
<sequence>MARTYDDPCGVARALDLVGDRWALLVVRELLLGPKRFSELRRGLPGAGQSMLTQRLAELERAGVLRRRQLGPPASAQVYELTDRGLGLEPVLLALGRWGSRTPMTSTAALSVDALALAMRTTFDATAAGTLAARCELRLDGDILLAEVGEGRFTLTRGPAQVPDAVIETSATVFRRLIFGGSTLAAAEDAGLVTVRGNREAADRLLTVFPRPRAEAAPAP</sequence>
<dbReference type="RefSeq" id="WP_212986919.1">
    <property type="nucleotide sequence ID" value="NZ_BAABEA010000051.1"/>
</dbReference>
<evidence type="ECO:0000256" key="3">
    <source>
        <dbReference type="ARBA" id="ARBA00023163"/>
    </source>
</evidence>
<accession>A0A919VGK0</accession>
<evidence type="ECO:0000256" key="2">
    <source>
        <dbReference type="ARBA" id="ARBA00023125"/>
    </source>
</evidence>
<organism evidence="5 6">
    <name type="scientific">Actinoplanes auranticolor</name>
    <dbReference type="NCBI Taxonomy" id="47988"/>
    <lineage>
        <taxon>Bacteria</taxon>
        <taxon>Bacillati</taxon>
        <taxon>Actinomycetota</taxon>
        <taxon>Actinomycetes</taxon>
        <taxon>Micromonosporales</taxon>
        <taxon>Micromonosporaceae</taxon>
        <taxon>Actinoplanes</taxon>
    </lineage>
</organism>
<comment type="caution">
    <text evidence="5">The sequence shown here is derived from an EMBL/GenBank/DDBJ whole genome shotgun (WGS) entry which is preliminary data.</text>
</comment>
<protein>
    <submittedName>
        <fullName evidence="5">Transcriptional regulator</fullName>
    </submittedName>
</protein>
<name>A0A919VGK0_9ACTN</name>
<gene>
    <name evidence="5" type="ORF">Aau02nite_07990</name>
</gene>
<feature type="domain" description="HTH hxlR-type" evidence="4">
    <location>
        <begin position="9"/>
        <end position="107"/>
    </location>
</feature>
<dbReference type="EMBL" id="BOQL01000006">
    <property type="protein sequence ID" value="GIM64042.1"/>
    <property type="molecule type" value="Genomic_DNA"/>
</dbReference>
<dbReference type="InterPro" id="IPR036527">
    <property type="entry name" value="SCP2_sterol-bd_dom_sf"/>
</dbReference>
<keyword evidence="1" id="KW-0805">Transcription regulation</keyword>
<dbReference type="InterPro" id="IPR036390">
    <property type="entry name" value="WH_DNA-bd_sf"/>
</dbReference>